<sequence>MKLTFQVLVLIKQESDNFIEDHSQLDEIAQPPDNLYTLNSAYYSKPLEQKFKIIGANSRMTEKLNNIAITLAQLHVQELAKFRKKFSLSKKDYVFVRYGSQICIEQVETLYFEITGRSQIMTKRNACHLIRILKESRKANIQELHEEFVNFTLTNVCEKTLKKYLHKQDFYS</sequence>
<protein>
    <submittedName>
        <fullName evidence="1">Uncharacterized protein</fullName>
    </submittedName>
</protein>
<name>A0A397TUC6_9GLOM</name>
<evidence type="ECO:0000313" key="2">
    <source>
        <dbReference type="Proteomes" id="UP000265703"/>
    </source>
</evidence>
<evidence type="ECO:0000313" key="1">
    <source>
        <dbReference type="EMBL" id="RIA98741.1"/>
    </source>
</evidence>
<organism evidence="1 2">
    <name type="scientific">Glomus cerebriforme</name>
    <dbReference type="NCBI Taxonomy" id="658196"/>
    <lineage>
        <taxon>Eukaryota</taxon>
        <taxon>Fungi</taxon>
        <taxon>Fungi incertae sedis</taxon>
        <taxon>Mucoromycota</taxon>
        <taxon>Glomeromycotina</taxon>
        <taxon>Glomeromycetes</taxon>
        <taxon>Glomerales</taxon>
        <taxon>Glomeraceae</taxon>
        <taxon>Glomus</taxon>
    </lineage>
</organism>
<proteinExistence type="predicted"/>
<gene>
    <name evidence="1" type="ORF">C1645_812426</name>
</gene>
<dbReference type="AlphaFoldDB" id="A0A397TUC6"/>
<dbReference type="Proteomes" id="UP000265703">
    <property type="component" value="Unassembled WGS sequence"/>
</dbReference>
<comment type="caution">
    <text evidence="1">The sequence shown here is derived from an EMBL/GenBank/DDBJ whole genome shotgun (WGS) entry which is preliminary data.</text>
</comment>
<keyword evidence="2" id="KW-1185">Reference proteome</keyword>
<dbReference type="EMBL" id="QKYT01000012">
    <property type="protein sequence ID" value="RIA98741.1"/>
    <property type="molecule type" value="Genomic_DNA"/>
</dbReference>
<accession>A0A397TUC6</accession>
<reference evidence="1 2" key="1">
    <citation type="submission" date="2018-06" db="EMBL/GenBank/DDBJ databases">
        <title>Comparative genomics reveals the genomic features of Rhizophagus irregularis, R. cerebriforme, R. diaphanum and Gigaspora rosea, and their symbiotic lifestyle signature.</title>
        <authorList>
            <person name="Morin E."/>
            <person name="San Clemente H."/>
            <person name="Chen E.C.H."/>
            <person name="De La Providencia I."/>
            <person name="Hainaut M."/>
            <person name="Kuo A."/>
            <person name="Kohler A."/>
            <person name="Murat C."/>
            <person name="Tang N."/>
            <person name="Roy S."/>
            <person name="Loubradou J."/>
            <person name="Henrissat B."/>
            <person name="Grigoriev I.V."/>
            <person name="Corradi N."/>
            <person name="Roux C."/>
            <person name="Martin F.M."/>
        </authorList>
    </citation>
    <scope>NUCLEOTIDE SEQUENCE [LARGE SCALE GENOMIC DNA]</scope>
    <source>
        <strain evidence="1 2">DAOM 227022</strain>
    </source>
</reference>